<organism evidence="1 2">
    <name type="scientific">Trichuris trichiura</name>
    <name type="common">Whipworm</name>
    <name type="synonym">Trichocephalus trichiurus</name>
    <dbReference type="NCBI Taxonomy" id="36087"/>
    <lineage>
        <taxon>Eukaryota</taxon>
        <taxon>Metazoa</taxon>
        <taxon>Ecdysozoa</taxon>
        <taxon>Nematoda</taxon>
        <taxon>Enoplea</taxon>
        <taxon>Dorylaimia</taxon>
        <taxon>Trichinellida</taxon>
        <taxon>Trichuridae</taxon>
        <taxon>Trichuris</taxon>
    </lineage>
</organism>
<reference evidence="1" key="2">
    <citation type="submission" date="2014-03" db="EMBL/GenBank/DDBJ databases">
        <title>The whipworm genome and dual-species transcriptomics of an intimate host-pathogen interaction.</title>
        <authorList>
            <person name="Foth B.J."/>
            <person name="Tsai I.J."/>
            <person name="Reid A.J."/>
            <person name="Bancroft A.J."/>
            <person name="Nichol S."/>
            <person name="Tracey A."/>
            <person name="Holroyd N."/>
            <person name="Cotton J.A."/>
            <person name="Stanley E.J."/>
            <person name="Zarowiecki M."/>
            <person name="Liu J.Z."/>
            <person name="Huckvale T."/>
            <person name="Cooper P.J."/>
            <person name="Grencis R.K."/>
            <person name="Berriman M."/>
        </authorList>
    </citation>
    <scope>NUCLEOTIDE SEQUENCE [LARGE SCALE GENOMIC DNA]</scope>
</reference>
<name>A0A077ZN17_TRITR</name>
<protein>
    <submittedName>
        <fullName evidence="1">Uncharacterized protein</fullName>
    </submittedName>
</protein>
<dbReference type="Proteomes" id="UP000030665">
    <property type="component" value="Unassembled WGS sequence"/>
</dbReference>
<accession>A0A077ZN17</accession>
<dbReference type="AlphaFoldDB" id="A0A077ZN17"/>
<gene>
    <name evidence="1" type="ORF">TTRE_0000959901</name>
</gene>
<proteinExistence type="predicted"/>
<evidence type="ECO:0000313" key="2">
    <source>
        <dbReference type="Proteomes" id="UP000030665"/>
    </source>
</evidence>
<sequence>MVHCVEFMLRYCVLKSEELINRDRLDNAAPEAPADLRLFACAISCNGMKQLRIDCWRVERNGAAALYDRQTVPNEETALQFLRGKGLLHSDRLCLSCGQAMRLGCGGMTWRCHKRSCQKELSIRKGTWFDEPPARDEIPEGGGVRVLLESTVDDG</sequence>
<dbReference type="EMBL" id="HG808041">
    <property type="protein sequence ID" value="CDW61163.1"/>
    <property type="molecule type" value="Genomic_DNA"/>
</dbReference>
<evidence type="ECO:0000313" key="1">
    <source>
        <dbReference type="EMBL" id="CDW61163.1"/>
    </source>
</evidence>
<keyword evidence="2" id="KW-1185">Reference proteome</keyword>
<reference evidence="1" key="1">
    <citation type="submission" date="2014-01" db="EMBL/GenBank/DDBJ databases">
        <authorList>
            <person name="Aslett M."/>
        </authorList>
    </citation>
    <scope>NUCLEOTIDE SEQUENCE</scope>
</reference>
<dbReference type="OrthoDB" id="6629194at2759"/>